<dbReference type="AlphaFoldDB" id="A0A914CMM4"/>
<sequence>MPINPNPRRASEGMMTVAPSSNRNQATKGNCSTTSSPASLVKKRSLNLLTTVQFDMPFVDANNIELRRNGVCSNQNMQTSPMSDYDNLHGGRRPYLCNATPPMSNKLPP</sequence>
<protein>
    <submittedName>
        <fullName evidence="3">Uncharacterized protein</fullName>
    </submittedName>
</protein>
<feature type="region of interest" description="Disordered" evidence="1">
    <location>
        <begin position="72"/>
        <end position="109"/>
    </location>
</feature>
<dbReference type="Proteomes" id="UP000887540">
    <property type="component" value="Unplaced"/>
</dbReference>
<evidence type="ECO:0000313" key="2">
    <source>
        <dbReference type="Proteomes" id="UP000887540"/>
    </source>
</evidence>
<name>A0A914CMM4_9BILA</name>
<reference evidence="3" key="1">
    <citation type="submission" date="2022-11" db="UniProtKB">
        <authorList>
            <consortium name="WormBaseParasite"/>
        </authorList>
    </citation>
    <scope>IDENTIFICATION</scope>
</reference>
<dbReference type="WBParaSite" id="ACRNAN_scaffold1200.g28007.t1">
    <property type="protein sequence ID" value="ACRNAN_scaffold1200.g28007.t1"/>
    <property type="gene ID" value="ACRNAN_scaffold1200.g28007"/>
</dbReference>
<proteinExistence type="predicted"/>
<keyword evidence="2" id="KW-1185">Reference proteome</keyword>
<feature type="region of interest" description="Disordered" evidence="1">
    <location>
        <begin position="1"/>
        <end position="37"/>
    </location>
</feature>
<feature type="compositionally biased region" description="Polar residues" evidence="1">
    <location>
        <begin position="18"/>
        <end position="37"/>
    </location>
</feature>
<evidence type="ECO:0000313" key="3">
    <source>
        <dbReference type="WBParaSite" id="ACRNAN_scaffold1200.g28007.t1"/>
    </source>
</evidence>
<organism evidence="2 3">
    <name type="scientific">Acrobeloides nanus</name>
    <dbReference type="NCBI Taxonomy" id="290746"/>
    <lineage>
        <taxon>Eukaryota</taxon>
        <taxon>Metazoa</taxon>
        <taxon>Ecdysozoa</taxon>
        <taxon>Nematoda</taxon>
        <taxon>Chromadorea</taxon>
        <taxon>Rhabditida</taxon>
        <taxon>Tylenchina</taxon>
        <taxon>Cephalobomorpha</taxon>
        <taxon>Cephaloboidea</taxon>
        <taxon>Cephalobidae</taxon>
        <taxon>Acrobeloides</taxon>
    </lineage>
</organism>
<accession>A0A914CMM4</accession>
<feature type="compositionally biased region" description="Polar residues" evidence="1">
    <location>
        <begin position="72"/>
        <end position="82"/>
    </location>
</feature>
<evidence type="ECO:0000256" key="1">
    <source>
        <dbReference type="SAM" id="MobiDB-lite"/>
    </source>
</evidence>